<protein>
    <submittedName>
        <fullName evidence="2">Uncharacterized protein</fullName>
    </submittedName>
</protein>
<dbReference type="SUPFAM" id="SSF56770">
    <property type="entry name" value="HydA/Nqo6-like"/>
    <property type="match status" value="1"/>
</dbReference>
<evidence type="ECO:0000313" key="3">
    <source>
        <dbReference type="Proteomes" id="UP001382727"/>
    </source>
</evidence>
<reference evidence="2 3" key="1">
    <citation type="submission" date="2024-02" db="EMBL/GenBank/DDBJ databases">
        <title>Janibacter sp. nov., isolated from gut of marine sandworm.</title>
        <authorList>
            <person name="Kim B."/>
            <person name="Jun M.O."/>
            <person name="Shin N.-R."/>
        </authorList>
    </citation>
    <scope>NUCLEOTIDE SEQUENCE [LARGE SCALE GENOMIC DNA]</scope>
    <source>
        <strain evidence="2 3">A1S7</strain>
    </source>
</reference>
<keyword evidence="3" id="KW-1185">Reference proteome</keyword>
<name>A0ABZ2MES9_9MICO</name>
<sequence length="394" mass="42580">MGLTTWITRRAVRSAHVLIVEMPGHWTTRVHVERVVRAWGWHPAVAPADADLLIVCGAPGPQMAPLVERVWGQLPGPRAQATVTAPAEVIPALGRAQAALLDQRGQWEDARDRAIEPDVEHGDTGHGDVDHGEMDHGDMDHGDMDHGDMDHGDMDHGDMDMKPGGIPLAEGSEDRDGLEMDVLHVSLGPLLPHWPAGLVLDCSLQGDVVVAAKAAWILGDVVGAHESDAYRPGTAGAVRLDNVATVLALAGWVAAATSAWRLRDDVLGAQDPHALRPEIERLRRRVARNRLLRWSLRRVRPIDAAELAERTWPRMWEGDVHDRLMSALDRASASLATSERRRGALDGSAGMAGPAVDVTEVLPQVVHGLDVATARLAIASLDLDPLGMTQIQHV</sequence>
<gene>
    <name evidence="2" type="ORF">V1351_11545</name>
</gene>
<evidence type="ECO:0000313" key="2">
    <source>
        <dbReference type="EMBL" id="WXB75579.1"/>
    </source>
</evidence>
<organism evidence="2 3">
    <name type="scientific">Janibacter alittae</name>
    <dbReference type="NCBI Taxonomy" id="3115209"/>
    <lineage>
        <taxon>Bacteria</taxon>
        <taxon>Bacillati</taxon>
        <taxon>Actinomycetota</taxon>
        <taxon>Actinomycetes</taxon>
        <taxon>Micrococcales</taxon>
        <taxon>Intrasporangiaceae</taxon>
        <taxon>Janibacter</taxon>
    </lineage>
</organism>
<dbReference type="Proteomes" id="UP001382727">
    <property type="component" value="Chromosome"/>
</dbReference>
<dbReference type="EMBL" id="CP144913">
    <property type="protein sequence ID" value="WXB75579.1"/>
    <property type="molecule type" value="Genomic_DNA"/>
</dbReference>
<feature type="region of interest" description="Disordered" evidence="1">
    <location>
        <begin position="117"/>
        <end position="137"/>
    </location>
</feature>
<accession>A0ABZ2MES9</accession>
<evidence type="ECO:0000256" key="1">
    <source>
        <dbReference type="SAM" id="MobiDB-lite"/>
    </source>
</evidence>
<proteinExistence type="predicted"/>
<dbReference type="RefSeq" id="WP_338748308.1">
    <property type="nucleotide sequence ID" value="NZ_CP144913.1"/>
</dbReference>